<evidence type="ECO:0008006" key="4">
    <source>
        <dbReference type="Google" id="ProtNLM"/>
    </source>
</evidence>
<evidence type="ECO:0000256" key="1">
    <source>
        <dbReference type="SAM" id="Phobius"/>
    </source>
</evidence>
<dbReference type="RefSeq" id="WP_277191593.1">
    <property type="nucleotide sequence ID" value="NZ_JAROAV010000024.1"/>
</dbReference>
<reference evidence="2 3" key="1">
    <citation type="submission" date="2023-03" db="EMBL/GenBank/DDBJ databases">
        <title>YIM 133296 draft genome.</title>
        <authorList>
            <person name="Xiong L."/>
        </authorList>
    </citation>
    <scope>NUCLEOTIDE SEQUENCE [LARGE SCALE GENOMIC DNA]</scope>
    <source>
        <strain evidence="2 3">YIM 133296</strain>
    </source>
</reference>
<proteinExistence type="predicted"/>
<evidence type="ECO:0000313" key="3">
    <source>
        <dbReference type="Proteomes" id="UP001528912"/>
    </source>
</evidence>
<name>A0ABT6C517_9MICO</name>
<organism evidence="2 3">
    <name type="scientific">Luteipulveratus flavus</name>
    <dbReference type="NCBI Taxonomy" id="3031728"/>
    <lineage>
        <taxon>Bacteria</taxon>
        <taxon>Bacillati</taxon>
        <taxon>Actinomycetota</taxon>
        <taxon>Actinomycetes</taxon>
        <taxon>Micrococcales</taxon>
        <taxon>Dermacoccaceae</taxon>
        <taxon>Luteipulveratus</taxon>
    </lineage>
</organism>
<accession>A0ABT6C517</accession>
<keyword evidence="3" id="KW-1185">Reference proteome</keyword>
<feature type="transmembrane region" description="Helical" evidence="1">
    <location>
        <begin position="6"/>
        <end position="26"/>
    </location>
</feature>
<comment type="caution">
    <text evidence="2">The sequence shown here is derived from an EMBL/GenBank/DDBJ whole genome shotgun (WGS) entry which is preliminary data.</text>
</comment>
<keyword evidence="1" id="KW-1133">Transmembrane helix</keyword>
<sequence>MQVIGWVGLVVAVVSLVAWRLTYTAARLDRLHGRVEGTMSALDAQLVRRAEAALELARCGALDPTSSLILGGAATSSLELADDEEITSEVRVHGLSPDRGAVESGLSEALEQLLTPETVEDIRAHSALGADCLEMVHRAGQRVQLSRRFYNDAARDVRKVRSKTFVRWFRLAGHTAMPESIEFNDDVPAVPR</sequence>
<evidence type="ECO:0000313" key="2">
    <source>
        <dbReference type="EMBL" id="MDF8263975.1"/>
    </source>
</evidence>
<keyword evidence="1" id="KW-0472">Membrane</keyword>
<dbReference type="EMBL" id="JAROAV010000024">
    <property type="protein sequence ID" value="MDF8263975.1"/>
    <property type="molecule type" value="Genomic_DNA"/>
</dbReference>
<gene>
    <name evidence="2" type="ORF">P4R38_06950</name>
</gene>
<dbReference type="Proteomes" id="UP001528912">
    <property type="component" value="Unassembled WGS sequence"/>
</dbReference>
<protein>
    <recommendedName>
        <fullName evidence="4">NUDIX hydrolase</fullName>
    </recommendedName>
</protein>
<keyword evidence="1" id="KW-0812">Transmembrane</keyword>